<feature type="compositionally biased region" description="Low complexity" evidence="1">
    <location>
        <begin position="17"/>
        <end position="29"/>
    </location>
</feature>
<gene>
    <name evidence="2" type="ORF">AVDCRST_MAG19-3996</name>
</gene>
<proteinExistence type="predicted"/>
<feature type="compositionally biased region" description="Basic and acidic residues" evidence="1">
    <location>
        <begin position="31"/>
        <end position="45"/>
    </location>
</feature>
<evidence type="ECO:0000313" key="2">
    <source>
        <dbReference type="EMBL" id="CAA9581482.1"/>
    </source>
</evidence>
<dbReference type="AlphaFoldDB" id="A0A6J4VK12"/>
<protein>
    <submittedName>
        <fullName evidence="2">Uncharacterized protein</fullName>
    </submittedName>
</protein>
<dbReference type="EMBL" id="CADCWL010000224">
    <property type="protein sequence ID" value="CAA9581482.1"/>
    <property type="molecule type" value="Genomic_DNA"/>
</dbReference>
<sequence length="122" mass="13127">MCGTAHPPGRARRLLCQGSAPGPGASPQGTERPREAARHDPDRVRRPMSGNRMLVLQPDDLGPTPSGRTLDDEPVRTTERSELDTTDAGIPVAARRAGNPNLATSDADVRHAQLEFDVDTRL</sequence>
<name>A0A6J4VK12_9BACT</name>
<feature type="region of interest" description="Disordered" evidence="1">
    <location>
        <begin position="1"/>
        <end position="89"/>
    </location>
</feature>
<feature type="compositionally biased region" description="Basic and acidic residues" evidence="1">
    <location>
        <begin position="69"/>
        <end position="83"/>
    </location>
</feature>
<reference evidence="2" key="1">
    <citation type="submission" date="2020-02" db="EMBL/GenBank/DDBJ databases">
        <authorList>
            <person name="Meier V. D."/>
        </authorList>
    </citation>
    <scope>NUCLEOTIDE SEQUENCE</scope>
    <source>
        <strain evidence="2">AVDCRST_MAG19</strain>
    </source>
</reference>
<organism evidence="2">
    <name type="scientific">uncultured Thermomicrobiales bacterium</name>
    <dbReference type="NCBI Taxonomy" id="1645740"/>
    <lineage>
        <taxon>Bacteria</taxon>
        <taxon>Pseudomonadati</taxon>
        <taxon>Thermomicrobiota</taxon>
        <taxon>Thermomicrobia</taxon>
        <taxon>Thermomicrobiales</taxon>
        <taxon>environmental samples</taxon>
    </lineage>
</organism>
<evidence type="ECO:0000256" key="1">
    <source>
        <dbReference type="SAM" id="MobiDB-lite"/>
    </source>
</evidence>
<accession>A0A6J4VK12</accession>